<comment type="caution">
    <text evidence="1">The sequence shown here is derived from an EMBL/GenBank/DDBJ whole genome shotgun (WGS) entry which is preliminary data.</text>
</comment>
<sequence>MPWPMVHFMISQQLYLGNPTPNLLLGSIAPDAVHVRGNITREEKGSTHLVQEGILPKKELIFEKFKEYLLMRSEPE</sequence>
<dbReference type="STRING" id="1401.BK123_32615"/>
<dbReference type="Proteomes" id="UP000187074">
    <property type="component" value="Unassembled WGS sequence"/>
</dbReference>
<dbReference type="OrthoDB" id="9810012at2"/>
<organism evidence="1 2">
    <name type="scientific">Paenibacillus lautus</name>
    <name type="common">Bacillus lautus</name>
    <dbReference type="NCBI Taxonomy" id="1401"/>
    <lineage>
        <taxon>Bacteria</taxon>
        <taxon>Bacillati</taxon>
        <taxon>Bacillota</taxon>
        <taxon>Bacilli</taxon>
        <taxon>Bacillales</taxon>
        <taxon>Paenibacillaceae</taxon>
        <taxon>Paenibacillus</taxon>
    </lineage>
</organism>
<protein>
    <submittedName>
        <fullName evidence="1">Uncharacterized protein</fullName>
    </submittedName>
</protein>
<gene>
    <name evidence="1" type="ORF">BK123_32615</name>
</gene>
<reference evidence="1 2" key="1">
    <citation type="submission" date="2016-11" db="EMBL/GenBank/DDBJ databases">
        <title>Paenibacillus species isolates.</title>
        <authorList>
            <person name="Beno S.M."/>
        </authorList>
    </citation>
    <scope>NUCLEOTIDE SEQUENCE [LARGE SCALE GENOMIC DNA]</scope>
    <source>
        <strain evidence="1 2">FSL F4-0100</strain>
    </source>
</reference>
<dbReference type="RefSeq" id="WP_076326449.1">
    <property type="nucleotide sequence ID" value="NZ_MRTF01000020.1"/>
</dbReference>
<evidence type="ECO:0000313" key="1">
    <source>
        <dbReference type="EMBL" id="OME86545.1"/>
    </source>
</evidence>
<dbReference type="AlphaFoldDB" id="A0A1R1ALU5"/>
<evidence type="ECO:0000313" key="2">
    <source>
        <dbReference type="Proteomes" id="UP000187074"/>
    </source>
</evidence>
<proteinExistence type="predicted"/>
<name>A0A1R1ALU5_PAELA</name>
<dbReference type="EMBL" id="MRTF01000020">
    <property type="protein sequence ID" value="OME86545.1"/>
    <property type="molecule type" value="Genomic_DNA"/>
</dbReference>
<accession>A0A1R1ALU5</accession>